<keyword evidence="6 16" id="KW-0645">Protease</keyword>
<dbReference type="InterPro" id="IPR036138">
    <property type="entry name" value="PBP_dimer_sf"/>
</dbReference>
<evidence type="ECO:0000256" key="16">
    <source>
        <dbReference type="HAMAP-Rule" id="MF_02080"/>
    </source>
</evidence>
<keyword evidence="11 16" id="KW-1133">Transmembrane helix</keyword>
<evidence type="ECO:0000259" key="19">
    <source>
        <dbReference type="Pfam" id="PF03717"/>
    </source>
</evidence>
<dbReference type="SUPFAM" id="SSF56519">
    <property type="entry name" value="Penicillin binding protein dimerisation domain"/>
    <property type="match status" value="1"/>
</dbReference>
<evidence type="ECO:0000259" key="18">
    <source>
        <dbReference type="Pfam" id="PF00905"/>
    </source>
</evidence>
<evidence type="ECO:0000256" key="7">
    <source>
        <dbReference type="ARBA" id="ARBA00022692"/>
    </source>
</evidence>
<keyword evidence="12 16" id="KW-0472">Membrane</keyword>
<feature type="compositionally biased region" description="Low complexity" evidence="17">
    <location>
        <begin position="600"/>
        <end position="612"/>
    </location>
</feature>
<evidence type="ECO:0000256" key="4">
    <source>
        <dbReference type="ARBA" id="ARBA00022618"/>
    </source>
</evidence>
<dbReference type="InterPro" id="IPR001460">
    <property type="entry name" value="PCN-bd_Tpept"/>
</dbReference>
<dbReference type="GO" id="GO:0008658">
    <property type="term" value="F:penicillin binding"/>
    <property type="evidence" value="ECO:0007669"/>
    <property type="project" value="InterPro"/>
</dbReference>
<dbReference type="GO" id="GO:0008360">
    <property type="term" value="P:regulation of cell shape"/>
    <property type="evidence" value="ECO:0007669"/>
    <property type="project" value="UniProtKB-KW"/>
</dbReference>
<dbReference type="EC" id="3.4.16.4" evidence="16"/>
<sequence length="631" mass="69027">MTKQATSAKRERKSKVENASGALGGSARSRLPDPVRVPRWRFYSVAVVLAALGCVIGWHLASIQVLPGTERGYEFLQHQGQARTLRSEKINAYRGLITDRNGVPMAVSTPLSSLWVNPQILNNYQDRWGELAKNVRMKPAALADKLRRYQSKSFMYLSRHLPPAEAAQVLDLRIPGVYAQEEYRRFYPSAEVSAHLVGFTDVDDQGQEGVELAFDDWLSGESGAKHVVKDQKGHTIKEVGLVKSAEPGKSLRLSVDMRLQYLAYRALKQAVADENAKSASAVVLDTRTGEVLAMVNQPSYNPNNRRNIEVSATRNRAITDQFEPGSTMKPFSVMAAMEAGVVTRSTTIDTTPGYVHIGGKTFLDPVNYGVMDLTKIITKSSQVGTTKVAMKMDPNDIRDMYFRVGLGQSPGTGFPGEAVGQLPSYNRWAKVVHANYSFGYGFTASALQLAQAYSVIANDGVKKPVSLLQVESEPSGDQVIPRPVTQDMKSMLATVTEKGGTGTRAALEHYKTAGKSGTAHMVGKGGYADDRYRSFFAGFAPLDDPRIVVVVTIQEPRSGKYFGGEVAAPVFGKIAEGALRVLNVAPDAQVVEEHRTAKRSQPSGQPSFFQQPPFIQDTKVDIDRLQPEVVL</sequence>
<evidence type="ECO:0000256" key="11">
    <source>
        <dbReference type="ARBA" id="ARBA00022989"/>
    </source>
</evidence>
<keyword evidence="15 16" id="KW-0961">Cell wall biogenesis/degradation</keyword>
<comment type="catalytic activity">
    <reaction evidence="16">
        <text>Preferential cleavage: (Ac)2-L-Lys-D-Ala-|-D-Ala. Also transpeptidation of peptidyl-alanyl moieties that are N-acyl substituents of D-alanine.</text>
        <dbReference type="EC" id="3.4.16.4"/>
    </reaction>
</comment>
<evidence type="ECO:0000313" key="20">
    <source>
        <dbReference type="EMBL" id="GLS25583.1"/>
    </source>
</evidence>
<keyword evidence="21" id="KW-1185">Reference proteome</keyword>
<dbReference type="GO" id="GO:0009252">
    <property type="term" value="P:peptidoglycan biosynthetic process"/>
    <property type="evidence" value="ECO:0007669"/>
    <property type="project" value="UniProtKB-UniRule"/>
</dbReference>
<organism evidence="20 21">
    <name type="scientific">Marinibactrum halimedae</name>
    <dbReference type="NCBI Taxonomy" id="1444977"/>
    <lineage>
        <taxon>Bacteria</taxon>
        <taxon>Pseudomonadati</taxon>
        <taxon>Pseudomonadota</taxon>
        <taxon>Gammaproteobacteria</taxon>
        <taxon>Cellvibrionales</taxon>
        <taxon>Cellvibrionaceae</taxon>
        <taxon>Marinibactrum</taxon>
    </lineage>
</organism>
<evidence type="ECO:0000256" key="3">
    <source>
        <dbReference type="ARBA" id="ARBA00022519"/>
    </source>
</evidence>
<keyword evidence="14 16" id="KW-0131">Cell cycle</keyword>
<evidence type="ECO:0000256" key="12">
    <source>
        <dbReference type="ARBA" id="ARBA00023136"/>
    </source>
</evidence>
<feature type="active site" description="Acyl-ester intermediate" evidence="16">
    <location>
        <position position="326"/>
    </location>
</feature>
<evidence type="ECO:0000256" key="9">
    <source>
        <dbReference type="ARBA" id="ARBA00022960"/>
    </source>
</evidence>
<evidence type="ECO:0000256" key="10">
    <source>
        <dbReference type="ARBA" id="ARBA00022984"/>
    </source>
</evidence>
<keyword evidence="9 16" id="KW-0133">Cell shape</keyword>
<protein>
    <recommendedName>
        <fullName evidence="16">Peptidoglycan D,D-transpeptidase FtsI</fullName>
        <ecNumber evidence="16">3.4.16.4</ecNumber>
    </recommendedName>
    <alternativeName>
        <fullName evidence="16">Penicillin-binding protein 3</fullName>
        <shortName evidence="16">PBP-3</shortName>
    </alternativeName>
</protein>
<dbReference type="Gene3D" id="3.90.1310.10">
    <property type="entry name" value="Penicillin-binding protein 2a (Domain 2)"/>
    <property type="match status" value="1"/>
</dbReference>
<dbReference type="SUPFAM" id="SSF56601">
    <property type="entry name" value="beta-lactamase/transpeptidase-like"/>
    <property type="match status" value="1"/>
</dbReference>
<dbReference type="InterPro" id="IPR005311">
    <property type="entry name" value="PBP_dimer"/>
</dbReference>
<evidence type="ECO:0000256" key="1">
    <source>
        <dbReference type="ARBA" id="ARBA00004370"/>
    </source>
</evidence>
<dbReference type="Gene3D" id="3.40.710.10">
    <property type="entry name" value="DD-peptidase/beta-lactamase superfamily"/>
    <property type="match status" value="1"/>
</dbReference>
<evidence type="ECO:0000313" key="21">
    <source>
        <dbReference type="Proteomes" id="UP001156870"/>
    </source>
</evidence>
<feature type="region of interest" description="Disordered" evidence="17">
    <location>
        <begin position="1"/>
        <end position="28"/>
    </location>
</feature>
<dbReference type="GO" id="GO:0008955">
    <property type="term" value="F:peptidoglycan glycosyltransferase activity"/>
    <property type="evidence" value="ECO:0007669"/>
    <property type="project" value="InterPro"/>
</dbReference>
<dbReference type="GO" id="GO:0071555">
    <property type="term" value="P:cell wall organization"/>
    <property type="evidence" value="ECO:0007669"/>
    <property type="project" value="UniProtKB-KW"/>
</dbReference>
<evidence type="ECO:0000256" key="6">
    <source>
        <dbReference type="ARBA" id="ARBA00022670"/>
    </source>
</evidence>
<dbReference type="HAMAP" id="MF_02080">
    <property type="entry name" value="FtsI_transpept"/>
    <property type="match status" value="1"/>
</dbReference>
<gene>
    <name evidence="16 20" type="primary">ftsI</name>
    <name evidence="20" type="ORF">GCM10007877_12970</name>
</gene>
<evidence type="ECO:0000256" key="13">
    <source>
        <dbReference type="ARBA" id="ARBA00023210"/>
    </source>
</evidence>
<comment type="caution">
    <text evidence="20">The sequence shown here is derived from an EMBL/GenBank/DDBJ whole genome shotgun (WGS) entry which is preliminary data.</text>
</comment>
<keyword evidence="3 16" id="KW-0997">Cell inner membrane</keyword>
<dbReference type="PANTHER" id="PTHR30627:SF1">
    <property type="entry name" value="PEPTIDOGLYCAN D,D-TRANSPEPTIDASE FTSI"/>
    <property type="match status" value="1"/>
</dbReference>
<dbReference type="Pfam" id="PF03717">
    <property type="entry name" value="PBP_dimer"/>
    <property type="match status" value="1"/>
</dbReference>
<comment type="subcellular location">
    <subcellularLocation>
        <location evidence="16">Cell inner membrane</location>
        <topology evidence="16">Single-pass membrane protein</topology>
    </subcellularLocation>
    <subcellularLocation>
        <location evidence="1">Membrane</location>
    </subcellularLocation>
</comment>
<dbReference type="GO" id="GO:0009002">
    <property type="term" value="F:serine-type D-Ala-D-Ala carboxypeptidase activity"/>
    <property type="evidence" value="ECO:0007669"/>
    <property type="project" value="UniProtKB-UniRule"/>
</dbReference>
<feature type="transmembrane region" description="Helical" evidence="16">
    <location>
        <begin position="40"/>
        <end position="61"/>
    </location>
</feature>
<keyword evidence="2 16" id="KW-1003">Cell membrane</keyword>
<dbReference type="PANTHER" id="PTHR30627">
    <property type="entry name" value="PEPTIDOGLYCAN D,D-TRANSPEPTIDASE"/>
    <property type="match status" value="1"/>
</dbReference>
<dbReference type="InterPro" id="IPR037532">
    <property type="entry name" value="FtsI_transpept"/>
</dbReference>
<accession>A0AA37T350</accession>
<keyword evidence="10 16" id="KW-0573">Peptidoglycan synthesis</keyword>
<dbReference type="InterPro" id="IPR050515">
    <property type="entry name" value="Beta-lactam/transpept"/>
</dbReference>
<feature type="domain" description="Penicillin-binding protein transpeptidase" evidence="18">
    <location>
        <begin position="280"/>
        <end position="575"/>
    </location>
</feature>
<comment type="similarity">
    <text evidence="16">Belongs to the transpeptidase family. FtsI subfamily.</text>
</comment>
<dbReference type="AlphaFoldDB" id="A0AA37T350"/>
<dbReference type="Pfam" id="PF00905">
    <property type="entry name" value="Transpeptidase"/>
    <property type="match status" value="1"/>
</dbReference>
<dbReference type="GO" id="GO:0043093">
    <property type="term" value="P:FtsZ-dependent cytokinesis"/>
    <property type="evidence" value="ECO:0007669"/>
    <property type="project" value="UniProtKB-UniRule"/>
</dbReference>
<dbReference type="Proteomes" id="UP001156870">
    <property type="component" value="Unassembled WGS sequence"/>
</dbReference>
<evidence type="ECO:0000256" key="14">
    <source>
        <dbReference type="ARBA" id="ARBA00023306"/>
    </source>
</evidence>
<proteinExistence type="inferred from homology"/>
<dbReference type="GO" id="GO:0005886">
    <property type="term" value="C:plasma membrane"/>
    <property type="evidence" value="ECO:0007669"/>
    <property type="project" value="UniProtKB-SubCell"/>
</dbReference>
<dbReference type="InterPro" id="IPR012338">
    <property type="entry name" value="Beta-lactam/transpept-like"/>
</dbReference>
<dbReference type="GO" id="GO:0006508">
    <property type="term" value="P:proteolysis"/>
    <property type="evidence" value="ECO:0007669"/>
    <property type="project" value="UniProtKB-KW"/>
</dbReference>
<keyword evidence="13 16" id="KW-0717">Septation</keyword>
<keyword evidence="4 16" id="KW-0132">Cell division</keyword>
<dbReference type="EMBL" id="BSPD01000031">
    <property type="protein sequence ID" value="GLS25583.1"/>
    <property type="molecule type" value="Genomic_DNA"/>
</dbReference>
<evidence type="ECO:0000256" key="8">
    <source>
        <dbReference type="ARBA" id="ARBA00022801"/>
    </source>
</evidence>
<evidence type="ECO:0000256" key="2">
    <source>
        <dbReference type="ARBA" id="ARBA00022475"/>
    </source>
</evidence>
<dbReference type="RefSeq" id="WP_232594188.1">
    <property type="nucleotide sequence ID" value="NZ_BSPD01000031.1"/>
</dbReference>
<keyword evidence="7 16" id="KW-0812">Transmembrane</keyword>
<dbReference type="Gene3D" id="3.30.450.330">
    <property type="match status" value="1"/>
</dbReference>
<reference evidence="20 21" key="1">
    <citation type="journal article" date="2014" name="Int. J. Syst. Evol. Microbiol.">
        <title>Complete genome sequence of Corynebacterium casei LMG S-19264T (=DSM 44701T), isolated from a smear-ripened cheese.</title>
        <authorList>
            <consortium name="US DOE Joint Genome Institute (JGI-PGF)"/>
            <person name="Walter F."/>
            <person name="Albersmeier A."/>
            <person name="Kalinowski J."/>
            <person name="Ruckert C."/>
        </authorList>
    </citation>
    <scope>NUCLEOTIDE SEQUENCE [LARGE SCALE GENOMIC DNA]</scope>
    <source>
        <strain evidence="20 21">NBRC 110095</strain>
    </source>
</reference>
<evidence type="ECO:0000256" key="5">
    <source>
        <dbReference type="ARBA" id="ARBA00022645"/>
    </source>
</evidence>
<comment type="pathway">
    <text evidence="16">Cell wall biogenesis; peptidoglycan biosynthesis.</text>
</comment>
<keyword evidence="8 16" id="KW-0378">Hydrolase</keyword>
<name>A0AA37T350_9GAMM</name>
<feature type="domain" description="Penicillin-binding protein dimerisation" evidence="19">
    <location>
        <begin position="89"/>
        <end position="238"/>
    </location>
</feature>
<dbReference type="Gene3D" id="1.10.150.770">
    <property type="match status" value="1"/>
</dbReference>
<evidence type="ECO:0000256" key="15">
    <source>
        <dbReference type="ARBA" id="ARBA00023316"/>
    </source>
</evidence>
<dbReference type="GO" id="GO:0000917">
    <property type="term" value="P:division septum assembly"/>
    <property type="evidence" value="ECO:0007669"/>
    <property type="project" value="UniProtKB-KW"/>
</dbReference>
<feature type="region of interest" description="Disordered" evidence="17">
    <location>
        <begin position="593"/>
        <end position="612"/>
    </location>
</feature>
<comment type="function">
    <text evidence="16">Catalyzes cross-linking of the peptidoglycan cell wall at the division septum.</text>
</comment>
<keyword evidence="5 16" id="KW-0121">Carboxypeptidase</keyword>
<evidence type="ECO:0000256" key="17">
    <source>
        <dbReference type="SAM" id="MobiDB-lite"/>
    </source>
</evidence>